<accession>A0ABU6TMP9</accession>
<name>A0ABU6TMP9_9FABA</name>
<dbReference type="EMBL" id="JASCZI010091362">
    <property type="protein sequence ID" value="MED6150075.1"/>
    <property type="molecule type" value="Genomic_DNA"/>
</dbReference>
<dbReference type="Proteomes" id="UP001341840">
    <property type="component" value="Unassembled WGS sequence"/>
</dbReference>
<feature type="region of interest" description="Disordered" evidence="1">
    <location>
        <begin position="140"/>
        <end position="164"/>
    </location>
</feature>
<reference evidence="2 3" key="1">
    <citation type="journal article" date="2023" name="Plants (Basel)">
        <title>Bridging the Gap: Combining Genomics and Transcriptomics Approaches to Understand Stylosanthes scabra, an Orphan Legume from the Brazilian Caatinga.</title>
        <authorList>
            <person name="Ferreira-Neto J.R.C."/>
            <person name="da Silva M.D."/>
            <person name="Binneck E."/>
            <person name="de Melo N.F."/>
            <person name="da Silva R.H."/>
            <person name="de Melo A.L.T.M."/>
            <person name="Pandolfi V."/>
            <person name="Bustamante F.O."/>
            <person name="Brasileiro-Vidal A.C."/>
            <person name="Benko-Iseppon A.M."/>
        </authorList>
    </citation>
    <scope>NUCLEOTIDE SEQUENCE [LARGE SCALE GENOMIC DNA]</scope>
    <source>
        <tissue evidence="2">Leaves</tissue>
    </source>
</reference>
<feature type="region of interest" description="Disordered" evidence="1">
    <location>
        <begin position="87"/>
        <end position="107"/>
    </location>
</feature>
<protein>
    <recommendedName>
        <fullName evidence="4">Membrane-associated kinase regulator 6</fullName>
    </recommendedName>
</protein>
<proteinExistence type="predicted"/>
<evidence type="ECO:0000313" key="2">
    <source>
        <dbReference type="EMBL" id="MED6150075.1"/>
    </source>
</evidence>
<organism evidence="2 3">
    <name type="scientific">Stylosanthes scabra</name>
    <dbReference type="NCBI Taxonomy" id="79078"/>
    <lineage>
        <taxon>Eukaryota</taxon>
        <taxon>Viridiplantae</taxon>
        <taxon>Streptophyta</taxon>
        <taxon>Embryophyta</taxon>
        <taxon>Tracheophyta</taxon>
        <taxon>Spermatophyta</taxon>
        <taxon>Magnoliopsida</taxon>
        <taxon>eudicotyledons</taxon>
        <taxon>Gunneridae</taxon>
        <taxon>Pentapetalae</taxon>
        <taxon>rosids</taxon>
        <taxon>fabids</taxon>
        <taxon>Fabales</taxon>
        <taxon>Fabaceae</taxon>
        <taxon>Papilionoideae</taxon>
        <taxon>50 kb inversion clade</taxon>
        <taxon>dalbergioids sensu lato</taxon>
        <taxon>Dalbergieae</taxon>
        <taxon>Pterocarpus clade</taxon>
        <taxon>Stylosanthes</taxon>
    </lineage>
</organism>
<evidence type="ECO:0000256" key="1">
    <source>
        <dbReference type="SAM" id="MobiDB-lite"/>
    </source>
</evidence>
<keyword evidence="3" id="KW-1185">Reference proteome</keyword>
<comment type="caution">
    <text evidence="2">The sequence shown here is derived from an EMBL/GenBank/DDBJ whole genome shotgun (WGS) entry which is preliminary data.</text>
</comment>
<gene>
    <name evidence="2" type="ORF">PIB30_068707</name>
</gene>
<evidence type="ECO:0000313" key="3">
    <source>
        <dbReference type="Proteomes" id="UP001341840"/>
    </source>
</evidence>
<dbReference type="PANTHER" id="PTHR34576:SF2">
    <property type="entry name" value="MEMBRANE-ASSOCIATED KINASE REGULATOR 6-RELATED"/>
    <property type="match status" value="1"/>
</dbReference>
<evidence type="ECO:0008006" key="4">
    <source>
        <dbReference type="Google" id="ProtNLM"/>
    </source>
</evidence>
<dbReference type="PANTHER" id="PTHR34576">
    <property type="entry name" value="MEMBRANE-ASSOCIATED KINASE REGULATOR 6-RELATED"/>
    <property type="match status" value="1"/>
</dbReference>
<dbReference type="InterPro" id="IPR044699">
    <property type="entry name" value="MAKR6"/>
</dbReference>
<sequence length="211" mass="23652">MDPRMPPSKRFFKNYSQDFKFDFPASSQSSSQLSSSLVDADQLFSNGYLMPLFVQSLKMEEYGDDEALDSNNLPSLNSCSSSSLSSSSHAPNGAIAPPSSCSSSSSVHARCPSMKRCRTLSKRIFQKYLNFLRPLCRKLRGNHNHSKTNSNSSKEKVVKRSQSVKNRGFYSEASPRISVAYSADDWRKSCDSESSIYEAVLHCKRSIERRS</sequence>